<dbReference type="RefSeq" id="WP_213098017.1">
    <property type="nucleotide sequence ID" value="NZ_JAGYPH010000002.1"/>
</dbReference>
<dbReference type="Proteomes" id="UP000676456">
    <property type="component" value="Unassembled WGS sequence"/>
</dbReference>
<feature type="transmembrane region" description="Helical" evidence="1">
    <location>
        <begin position="53"/>
        <end position="73"/>
    </location>
</feature>
<sequence length="181" mass="21252">MERNYETRHIFMAIGICIALASPFLLIFLPNTIANIAHHTPGVWDVFVPRENYIVYGIGFLLLFIAAMLLFILDIRKVPIIISTVFVLLSVITFFIASQSYKSLSDDAISYSPLFSISDHIYSWEELDRVIYHQNKGFPEYEFLFNDGNHMRLYRNAYFNEIQSLFYYKLKEINVNIERNE</sequence>
<evidence type="ECO:0000313" key="2">
    <source>
        <dbReference type="EMBL" id="MBS4222965.1"/>
    </source>
</evidence>
<reference evidence="2 3" key="1">
    <citation type="submission" date="2021-05" db="EMBL/GenBank/DDBJ databases">
        <title>Novel Bacillus species.</title>
        <authorList>
            <person name="Liu G."/>
        </authorList>
    </citation>
    <scope>NUCLEOTIDE SEQUENCE [LARGE SCALE GENOMIC DNA]</scope>
    <source>
        <strain evidence="2 3">FJAT-49682</strain>
    </source>
</reference>
<feature type="transmembrane region" description="Helical" evidence="1">
    <location>
        <begin position="12"/>
        <end position="33"/>
    </location>
</feature>
<evidence type="ECO:0000313" key="3">
    <source>
        <dbReference type="Proteomes" id="UP000676456"/>
    </source>
</evidence>
<accession>A0A942ULM0</accession>
<feature type="transmembrane region" description="Helical" evidence="1">
    <location>
        <begin position="80"/>
        <end position="97"/>
    </location>
</feature>
<keyword evidence="1" id="KW-1133">Transmembrane helix</keyword>
<keyword evidence="3" id="KW-1185">Reference proteome</keyword>
<evidence type="ECO:0000256" key="1">
    <source>
        <dbReference type="SAM" id="Phobius"/>
    </source>
</evidence>
<proteinExistence type="predicted"/>
<dbReference type="AlphaFoldDB" id="A0A942ULM0"/>
<keyword evidence="1" id="KW-0812">Transmembrane</keyword>
<name>A0A942ULM0_9BACI</name>
<protein>
    <submittedName>
        <fullName evidence="2">Uncharacterized protein</fullName>
    </submittedName>
</protein>
<organism evidence="2 3">
    <name type="scientific">Lederbergia citrea</name>
    <dbReference type="NCBI Taxonomy" id="2833581"/>
    <lineage>
        <taxon>Bacteria</taxon>
        <taxon>Bacillati</taxon>
        <taxon>Bacillota</taxon>
        <taxon>Bacilli</taxon>
        <taxon>Bacillales</taxon>
        <taxon>Bacillaceae</taxon>
        <taxon>Lederbergia</taxon>
    </lineage>
</organism>
<gene>
    <name evidence="2" type="ORF">KHA91_09450</name>
</gene>
<dbReference type="EMBL" id="JAGYPN010000002">
    <property type="protein sequence ID" value="MBS4222965.1"/>
    <property type="molecule type" value="Genomic_DNA"/>
</dbReference>
<keyword evidence="1" id="KW-0472">Membrane</keyword>
<comment type="caution">
    <text evidence="2">The sequence shown here is derived from an EMBL/GenBank/DDBJ whole genome shotgun (WGS) entry which is preliminary data.</text>
</comment>